<dbReference type="InterPro" id="IPR029068">
    <property type="entry name" value="Glyas_Bleomycin-R_OHBP_Dase"/>
</dbReference>
<feature type="domain" description="VOC" evidence="1">
    <location>
        <begin position="142"/>
        <end position="259"/>
    </location>
</feature>
<dbReference type="InterPro" id="IPR037523">
    <property type="entry name" value="VOC_core"/>
</dbReference>
<evidence type="ECO:0000259" key="1">
    <source>
        <dbReference type="PROSITE" id="PS51819"/>
    </source>
</evidence>
<proteinExistence type="predicted"/>
<evidence type="ECO:0000313" key="3">
    <source>
        <dbReference type="Proteomes" id="UP000734218"/>
    </source>
</evidence>
<name>A0ABX0XPH4_9SPHN</name>
<feature type="domain" description="VOC" evidence="1">
    <location>
        <begin position="7"/>
        <end position="122"/>
    </location>
</feature>
<evidence type="ECO:0000313" key="2">
    <source>
        <dbReference type="EMBL" id="NJC34565.1"/>
    </source>
</evidence>
<reference evidence="2 3" key="1">
    <citation type="submission" date="2020-03" db="EMBL/GenBank/DDBJ databases">
        <title>Genomic Encyclopedia of Type Strains, Phase IV (KMG-IV): sequencing the most valuable type-strain genomes for metagenomic binning, comparative biology and taxonomic classification.</title>
        <authorList>
            <person name="Goeker M."/>
        </authorList>
    </citation>
    <scope>NUCLEOTIDE SEQUENCE [LARGE SCALE GENOMIC DNA]</scope>
    <source>
        <strain evidence="2 3">DSM 27651</strain>
    </source>
</reference>
<dbReference type="SUPFAM" id="SSF54593">
    <property type="entry name" value="Glyoxalase/Bleomycin resistance protein/Dihydroxybiphenyl dioxygenase"/>
    <property type="match status" value="2"/>
</dbReference>
<dbReference type="InterPro" id="IPR004360">
    <property type="entry name" value="Glyas_Fos-R_dOase_dom"/>
</dbReference>
<dbReference type="InterPro" id="IPR052164">
    <property type="entry name" value="Anthracycline_SecMetBiosynth"/>
</dbReference>
<organism evidence="2 3">
    <name type="scientific">Sphingomonas jejuensis</name>
    <dbReference type="NCBI Taxonomy" id="904715"/>
    <lineage>
        <taxon>Bacteria</taxon>
        <taxon>Pseudomonadati</taxon>
        <taxon>Pseudomonadota</taxon>
        <taxon>Alphaproteobacteria</taxon>
        <taxon>Sphingomonadales</taxon>
        <taxon>Sphingomonadaceae</taxon>
        <taxon>Sphingomonas</taxon>
    </lineage>
</organism>
<sequence length="263" mass="27340">MANPHGEHIWYELLTTDADAAQAFYADVIGWSVAGSGMPGIDYRILTAPDGVAVGGLMQRTAEMPGAAVWLGYVGVDDVDAAVAKVEAAGGSVHMPAMTMDGVGRMAMVADPDGLPFYVMHGDSDEDSRAFLPAQEHDGPSTVGHAVWNELSAPDPDAALGFYGAQFGWTQAGGMPMGELGEYRFLAGPRSTHGALWGTPPDGRPGWTYYFHVEDIDAAVERARNGGGAVLHGPAEIPGGSYSAILTDPQGAQVGLVGRRGGA</sequence>
<dbReference type="PANTHER" id="PTHR33993">
    <property type="entry name" value="GLYOXALASE-RELATED"/>
    <property type="match status" value="1"/>
</dbReference>
<dbReference type="Proteomes" id="UP000734218">
    <property type="component" value="Unassembled WGS sequence"/>
</dbReference>
<dbReference type="CDD" id="cd07247">
    <property type="entry name" value="SgaA_N_like"/>
    <property type="match status" value="2"/>
</dbReference>
<dbReference type="RefSeq" id="WP_167954637.1">
    <property type="nucleotide sequence ID" value="NZ_JAATJE010000002.1"/>
</dbReference>
<accession>A0ABX0XPH4</accession>
<dbReference type="EMBL" id="JAATJE010000002">
    <property type="protein sequence ID" value="NJC34565.1"/>
    <property type="molecule type" value="Genomic_DNA"/>
</dbReference>
<dbReference type="PANTHER" id="PTHR33993:SF14">
    <property type="entry name" value="GB|AAF24581.1"/>
    <property type="match status" value="1"/>
</dbReference>
<protein>
    <recommendedName>
        <fullName evidence="1">VOC domain-containing protein</fullName>
    </recommendedName>
</protein>
<dbReference type="Pfam" id="PF00903">
    <property type="entry name" value="Glyoxalase"/>
    <property type="match status" value="2"/>
</dbReference>
<dbReference type="Gene3D" id="3.10.180.10">
    <property type="entry name" value="2,3-Dihydroxybiphenyl 1,2-Dioxygenase, domain 1"/>
    <property type="match status" value="2"/>
</dbReference>
<gene>
    <name evidence="2" type="ORF">GGR88_002079</name>
</gene>
<dbReference type="PROSITE" id="PS51819">
    <property type="entry name" value="VOC"/>
    <property type="match status" value="2"/>
</dbReference>
<comment type="caution">
    <text evidence="2">The sequence shown here is derived from an EMBL/GenBank/DDBJ whole genome shotgun (WGS) entry which is preliminary data.</text>
</comment>
<keyword evidence="3" id="KW-1185">Reference proteome</keyword>